<dbReference type="Proteomes" id="UP001144372">
    <property type="component" value="Unassembled WGS sequence"/>
</dbReference>
<dbReference type="Pfam" id="PF02566">
    <property type="entry name" value="OsmC"/>
    <property type="match status" value="1"/>
</dbReference>
<sequence>MQFQKLFFENRSGQKLAARLDLPVDQKPKAYAIFAHCFTCTKNLNAVVNINRSLTKEGIAVLRFDFTGLGESEGDFSETNFSSNISDLIAAAEFLDAAYESPKLLIGHSLGGAAVLQATSHIPSVKAVATIAAPSNLSHLKRMLGDSEEKIRETGEAHIRLAGKEFRIKKQFMDDLDDSRMKATISEIRKPLLIMHSEKDNIVSIENAFEIFAAAGQPKSFIALNGADHLLSNREDSLYVGDVLAAWAKKYIGIPLEESRTRDLKDNRVVVRTEKTGYQTEITTGGHRFIADEPIAVGGADTGPNPYDYLVAALGACTSMTIRMYADRKSFPLDAVVVRLKHQKVYADDCKECEGQNRKIDVIDREIELIGALDEQQRARLLEIADRCPVHRTLHSGIRVNTSLKDVY</sequence>
<organism evidence="2 3">
    <name type="scientific">Desulforhabdus amnigena</name>
    <dbReference type="NCBI Taxonomy" id="40218"/>
    <lineage>
        <taxon>Bacteria</taxon>
        <taxon>Pseudomonadati</taxon>
        <taxon>Thermodesulfobacteriota</taxon>
        <taxon>Syntrophobacteria</taxon>
        <taxon>Syntrophobacterales</taxon>
        <taxon>Syntrophobacteraceae</taxon>
        <taxon>Desulforhabdus</taxon>
    </lineage>
</organism>
<evidence type="ECO:0000313" key="3">
    <source>
        <dbReference type="Proteomes" id="UP001144372"/>
    </source>
</evidence>
<dbReference type="InterPro" id="IPR003718">
    <property type="entry name" value="OsmC/Ohr_fam"/>
</dbReference>
<dbReference type="Pfam" id="PF12146">
    <property type="entry name" value="Hydrolase_4"/>
    <property type="match status" value="1"/>
</dbReference>
<comment type="caution">
    <text evidence="2">The sequence shown here is derived from an EMBL/GenBank/DDBJ whole genome shotgun (WGS) entry which is preliminary data.</text>
</comment>
<dbReference type="InterPro" id="IPR022742">
    <property type="entry name" value="Hydrolase_4"/>
</dbReference>
<name>A0A9W6D592_9BACT</name>
<feature type="domain" description="Serine aminopeptidase S33" evidence="1">
    <location>
        <begin position="43"/>
        <end position="133"/>
    </location>
</feature>
<dbReference type="InterPro" id="IPR029058">
    <property type="entry name" value="AB_hydrolase_fold"/>
</dbReference>
<dbReference type="Gene3D" id="3.30.300.20">
    <property type="match status" value="1"/>
</dbReference>
<dbReference type="InterPro" id="IPR015946">
    <property type="entry name" value="KH_dom-like_a/b"/>
</dbReference>
<dbReference type="SUPFAM" id="SSF82784">
    <property type="entry name" value="OsmC-like"/>
    <property type="match status" value="1"/>
</dbReference>
<reference evidence="2" key="1">
    <citation type="submission" date="2022-12" db="EMBL/GenBank/DDBJ databases">
        <title>Reference genome sequencing for broad-spectrum identification of bacterial and archaeal isolates by mass spectrometry.</title>
        <authorList>
            <person name="Sekiguchi Y."/>
            <person name="Tourlousse D.M."/>
        </authorList>
    </citation>
    <scope>NUCLEOTIDE SEQUENCE</scope>
    <source>
        <strain evidence="2">ASRB1</strain>
    </source>
</reference>
<dbReference type="InterPro" id="IPR036102">
    <property type="entry name" value="OsmC/Ohrsf"/>
</dbReference>
<gene>
    <name evidence="2" type="ORF">DAMNIGENAA_18230</name>
</gene>
<dbReference type="AlphaFoldDB" id="A0A9W6D592"/>
<evidence type="ECO:0000313" key="2">
    <source>
        <dbReference type="EMBL" id="GLI34390.1"/>
    </source>
</evidence>
<protein>
    <submittedName>
        <fullName evidence="2">Osmotically inducible protein C</fullName>
    </submittedName>
</protein>
<dbReference type="Gene3D" id="3.40.50.1820">
    <property type="entry name" value="alpha/beta hydrolase"/>
    <property type="match status" value="1"/>
</dbReference>
<accession>A0A9W6D592</accession>
<dbReference type="SUPFAM" id="SSF53474">
    <property type="entry name" value="alpha/beta-Hydrolases"/>
    <property type="match status" value="1"/>
</dbReference>
<dbReference type="RefSeq" id="WP_281793643.1">
    <property type="nucleotide sequence ID" value="NZ_BSDR01000001.1"/>
</dbReference>
<dbReference type="EMBL" id="BSDR01000001">
    <property type="protein sequence ID" value="GLI34390.1"/>
    <property type="molecule type" value="Genomic_DNA"/>
</dbReference>
<evidence type="ECO:0000259" key="1">
    <source>
        <dbReference type="Pfam" id="PF12146"/>
    </source>
</evidence>
<keyword evidence="3" id="KW-1185">Reference proteome</keyword>
<dbReference type="PANTHER" id="PTHR39624:SF2">
    <property type="entry name" value="OSMC-LIKE PROTEIN"/>
    <property type="match status" value="1"/>
</dbReference>
<proteinExistence type="predicted"/>
<dbReference type="PANTHER" id="PTHR39624">
    <property type="entry name" value="PROTEIN INVOLVED IN RIMO-MEDIATED BETA-METHYLTHIOLATION OF RIBOSOMAL PROTEIN S12 YCAO"/>
    <property type="match status" value="1"/>
</dbReference>